<dbReference type="EMBL" id="RCHU02000019">
    <property type="protein sequence ID" value="KAL3564726.1"/>
    <property type="molecule type" value="Genomic_DNA"/>
</dbReference>
<reference evidence="1 2" key="1">
    <citation type="journal article" date="2024" name="Plant Biotechnol. J.">
        <title>Genome and CRISPR/Cas9 system of a widespread forest tree (Populus alba) in the world.</title>
        <authorList>
            <person name="Liu Y.J."/>
            <person name="Jiang P.F."/>
            <person name="Han X.M."/>
            <person name="Li X.Y."/>
            <person name="Wang H.M."/>
            <person name="Wang Y.J."/>
            <person name="Wang X.X."/>
            <person name="Zeng Q.Y."/>
        </authorList>
    </citation>
    <scope>NUCLEOTIDE SEQUENCE [LARGE SCALE GENOMIC DNA]</scope>
    <source>
        <strain evidence="2">cv. PAL-ZL1</strain>
    </source>
</reference>
<accession>A0ACC4AEY9</accession>
<dbReference type="Proteomes" id="UP000309997">
    <property type="component" value="Unassembled WGS sequence"/>
</dbReference>
<protein>
    <submittedName>
        <fullName evidence="1">Uncharacterized protein</fullName>
    </submittedName>
</protein>
<evidence type="ECO:0000313" key="2">
    <source>
        <dbReference type="Proteomes" id="UP000309997"/>
    </source>
</evidence>
<gene>
    <name evidence="1" type="ORF">D5086_032772</name>
</gene>
<comment type="caution">
    <text evidence="1">The sequence shown here is derived from an EMBL/GenBank/DDBJ whole genome shotgun (WGS) entry which is preliminary data.</text>
</comment>
<name>A0ACC4AEY9_POPAL</name>
<evidence type="ECO:0000313" key="1">
    <source>
        <dbReference type="EMBL" id="KAL3564726.1"/>
    </source>
</evidence>
<keyword evidence="2" id="KW-1185">Reference proteome</keyword>
<organism evidence="1 2">
    <name type="scientific">Populus alba</name>
    <name type="common">White poplar</name>
    <dbReference type="NCBI Taxonomy" id="43335"/>
    <lineage>
        <taxon>Eukaryota</taxon>
        <taxon>Viridiplantae</taxon>
        <taxon>Streptophyta</taxon>
        <taxon>Embryophyta</taxon>
        <taxon>Tracheophyta</taxon>
        <taxon>Spermatophyta</taxon>
        <taxon>Magnoliopsida</taxon>
        <taxon>eudicotyledons</taxon>
        <taxon>Gunneridae</taxon>
        <taxon>Pentapetalae</taxon>
        <taxon>rosids</taxon>
        <taxon>fabids</taxon>
        <taxon>Malpighiales</taxon>
        <taxon>Salicaceae</taxon>
        <taxon>Saliceae</taxon>
        <taxon>Populus</taxon>
    </lineage>
</organism>
<proteinExistence type="predicted"/>
<sequence length="335" mass="38822">METQAHLTASSNRQNNSRPEANFPPSLWGCSFASFSFPQTFAKIDFNRVQLLHQQELSILSRWWNDLNFAEEFPYARDRIVEIYFWANGIHFEPQYAFSRMMVTKYTKLVSLVDDTYDAYASFEEIQHFTNAIERCSMNAIDQLPADYMKVLYRALLNPFNETENDMGKQGRSYASYYVKEAFKELVRRYHAEAEWADKCHVPTFDEYVRNGLATSAYGVIMAASFLGMEEVAGGEEMNKRGDCASGVECYMKQYDASEKKAIEEIQKMDVNAWKDINEDCMRPTNAPMLLLQHFVNLIRVTDVSYGNDDDAYTIPSSLKDYVTLLYIEQVPMYE</sequence>